<dbReference type="HOGENOM" id="CLU_376286_0_0_9"/>
<gene>
    <name evidence="1" type="ORF">BUTYVIB_00620</name>
</gene>
<dbReference type="eggNOG" id="ENOG5032Z1P">
    <property type="taxonomic scope" value="Bacteria"/>
</dbReference>
<reference evidence="1 2" key="1">
    <citation type="submission" date="2010-02" db="EMBL/GenBank/DDBJ databases">
        <authorList>
            <person name="Weinstock G."/>
            <person name="Sodergren E."/>
            <person name="Clifton S."/>
            <person name="Fulton L."/>
            <person name="Fulton B."/>
            <person name="Courtney L."/>
            <person name="Fronick C."/>
            <person name="Harrison M."/>
            <person name="Strong C."/>
            <person name="Farmer C."/>
            <person name="Delahaunty K."/>
            <person name="Markovic C."/>
            <person name="Hall O."/>
            <person name="Minx P."/>
            <person name="Tomlinson C."/>
            <person name="Mitreva M."/>
            <person name="Nelson J."/>
            <person name="Hou S."/>
            <person name="Wollam A."/>
            <person name="Pepin K.H."/>
            <person name="Johnson M."/>
            <person name="Bhonagiri V."/>
            <person name="Zhang X."/>
            <person name="Suruliraj S."/>
            <person name="Warren W."/>
            <person name="Chinwalla A."/>
            <person name="Mardis E.R."/>
            <person name="Wilson R.K."/>
        </authorList>
    </citation>
    <scope>NUCLEOTIDE SEQUENCE [LARGE SCALE GENOMIC DNA]</scope>
    <source>
        <strain evidence="1 2">DSM 2876</strain>
    </source>
</reference>
<name>D4RXR9_9FIRM</name>
<dbReference type="Proteomes" id="UP000006238">
    <property type="component" value="Unassembled WGS sequence"/>
</dbReference>
<keyword evidence="2" id="KW-1185">Reference proteome</keyword>
<evidence type="ECO:0000313" key="2">
    <source>
        <dbReference type="Proteomes" id="UP000006238"/>
    </source>
</evidence>
<dbReference type="GeneID" id="98919418"/>
<accession>D4RXR9</accession>
<dbReference type="EMBL" id="ABWN01000020">
    <property type="protein sequence ID" value="EFF69151.1"/>
    <property type="molecule type" value="Genomic_DNA"/>
</dbReference>
<organism evidence="1 2">
    <name type="scientific">Eshraghiella crossota DSM 2876</name>
    <dbReference type="NCBI Taxonomy" id="511680"/>
    <lineage>
        <taxon>Bacteria</taxon>
        <taxon>Bacillati</taxon>
        <taxon>Bacillota</taxon>
        <taxon>Clostridia</taxon>
        <taxon>Lachnospirales</taxon>
        <taxon>Lachnospiraceae</taxon>
        <taxon>Eshraghiella</taxon>
    </lineage>
</organism>
<protein>
    <submittedName>
        <fullName evidence="1">Uncharacterized protein</fullName>
    </submittedName>
</protein>
<dbReference type="AlphaFoldDB" id="D4RXR9"/>
<comment type="caution">
    <text evidence="1">The sequence shown here is derived from an EMBL/GenBank/DDBJ whole genome shotgun (WGS) entry which is preliminary data.</text>
</comment>
<sequence length="737" mass="85232">MTVKEIIENENHEREFNSPFGSIKVSPEKNLYAVLRKKYAVQAQKSMEQFIEFYKEYSGCTDLYAHCERDFQRAVSNSVDEIKKDLISMGVYDYDYDIIYKKIAELGCLDEFYSVHDDLTKQIDVISGTLEQNRQYREERKENRSRWEVTTFGGDWGDAVEDQAEAFGMNLLEGGIHSLVNWAGNKLDEKEAEKKLAALFEKNSTKSNYVKAVYNCAFSFHLGLIAMLKECGITTEWGMQVDEDVEKGKRMLNNLASGAIPKEAEMDIYQKTFDGMCYSEDIYIHLIKKFGDEDGSIKALADYFGVDLHGAKDHIALEFVKEHEGETEEDAYKAKKQLIDYCNDIKLDVSDDLECISYIDNVIQNFDIKYRTVDGIICKTREGADLARKELPEIQKFMSDIREPLESDLLDYEENIKKKIIEIKEKFSSELVEKNVARMDLYLAKFDEQFCTPGIMKKLDRKEAGKKRMIKLLKGYNYVSKADIINMEKYANDLLPKVGLSRDEAIESYDYIKECKSKYALNYIKSNHGNTEDDAKKAEQDLIALFRELEMDDYENQDAYIYIKKYQQDLDRIYRTVDGVECSTREGADLARTELEEFNQKVKAPAPDDLVPYETELLHLKAEFEEKFSSEIKQKCIAKIEKYLADFNKQFCSMGLLKSGTREQAADDKALKIIKQMDCSSEELIEKAYEKLDEYLPLVGITREQAIKTVEYLEKQRKRCNKGGSAFTKMSGLFKKK</sequence>
<proteinExistence type="predicted"/>
<dbReference type="RefSeq" id="WP_005601597.1">
    <property type="nucleotide sequence ID" value="NZ_GG663520.1"/>
</dbReference>
<evidence type="ECO:0000313" key="1">
    <source>
        <dbReference type="EMBL" id="EFF69151.1"/>
    </source>
</evidence>